<dbReference type="GO" id="GO:0008962">
    <property type="term" value="F:phosphatidylglycerophosphatase activity"/>
    <property type="evidence" value="ECO:0007669"/>
    <property type="project" value="InterPro"/>
</dbReference>
<evidence type="ECO:0000313" key="4">
    <source>
        <dbReference type="Proteomes" id="UP000232638"/>
    </source>
</evidence>
<dbReference type="PANTHER" id="PTHR36305:SF1">
    <property type="entry name" value="PHOSPHATIDYLGLYCEROPHOSPHATASE A"/>
    <property type="match status" value="1"/>
</dbReference>
<keyword evidence="1" id="KW-1133">Transmembrane helix</keyword>
<proteinExistence type="predicted"/>
<evidence type="ECO:0000259" key="2">
    <source>
        <dbReference type="Pfam" id="PF04608"/>
    </source>
</evidence>
<evidence type="ECO:0000313" key="3">
    <source>
        <dbReference type="EMBL" id="AUB84882.1"/>
    </source>
</evidence>
<dbReference type="KEGG" id="tsy:THSYN_21670"/>
<evidence type="ECO:0000256" key="1">
    <source>
        <dbReference type="SAM" id="Phobius"/>
    </source>
</evidence>
<protein>
    <recommendedName>
        <fullName evidence="2">YutG/PgpA domain-containing protein</fullName>
    </recommendedName>
</protein>
<sequence length="207" mass="21545">MTGIPADDGTRWTLDAAGLLVPFAPPAGDADGRAAPPAIGSLDPAPGAPRATITRRDRAILFLAQGFGTGRLPKAPGTFGTLPGVLLYLLLAGLPLAPYLAVTAALLLIGIPLCGRAARSLGEKDPPSVVWDEIVGYLITMIAIAPSWPAVVAGFAAFRLFDIWKPWPIGWIDRRVGGGLGIMLDDVVAALMALGLMHLGLALVDWI</sequence>
<reference evidence="3 4" key="1">
    <citation type="submission" date="2017-03" db="EMBL/GenBank/DDBJ databases">
        <title>Complete genome sequence of Candidatus 'Thiodictyon syntrophicum' sp. nov. strain Cad16T, a photolithoautotroph purple sulfur bacterium isolated from an alpine meromictic lake.</title>
        <authorList>
            <person name="Luedin S.M."/>
            <person name="Pothier J.F."/>
            <person name="Danza F."/>
            <person name="Storelli N."/>
            <person name="Wittwer M."/>
            <person name="Tonolla M."/>
        </authorList>
    </citation>
    <scope>NUCLEOTIDE SEQUENCE [LARGE SCALE GENOMIC DNA]</scope>
    <source>
        <strain evidence="3 4">Cad16T</strain>
    </source>
</reference>
<dbReference type="PANTHER" id="PTHR36305">
    <property type="entry name" value="PHOSPHATIDYLGLYCEROPHOSPHATASE A"/>
    <property type="match status" value="1"/>
</dbReference>
<keyword evidence="1" id="KW-0812">Transmembrane</keyword>
<gene>
    <name evidence="3" type="ORF">THSYN_21670</name>
</gene>
<dbReference type="EMBL" id="CP020370">
    <property type="protein sequence ID" value="AUB84882.1"/>
    <property type="molecule type" value="Genomic_DNA"/>
</dbReference>
<feature type="domain" description="YutG/PgpA" evidence="2">
    <location>
        <begin position="63"/>
        <end position="199"/>
    </location>
</feature>
<accession>A0A2K8UH85</accession>
<name>A0A2K8UH85_9GAMM</name>
<dbReference type="InterPro" id="IPR036681">
    <property type="entry name" value="PgpA-like_sf"/>
</dbReference>
<dbReference type="CDD" id="cd06971">
    <property type="entry name" value="PgpA"/>
    <property type="match status" value="1"/>
</dbReference>
<dbReference type="InterPro" id="IPR007686">
    <property type="entry name" value="YutG/PgpA"/>
</dbReference>
<feature type="transmembrane region" description="Helical" evidence="1">
    <location>
        <begin position="134"/>
        <end position="158"/>
    </location>
</feature>
<keyword evidence="1" id="KW-0472">Membrane</keyword>
<keyword evidence="4" id="KW-1185">Reference proteome</keyword>
<feature type="transmembrane region" description="Helical" evidence="1">
    <location>
        <begin position="85"/>
        <end position="113"/>
    </location>
</feature>
<feature type="transmembrane region" description="Helical" evidence="1">
    <location>
        <begin position="178"/>
        <end position="204"/>
    </location>
</feature>
<dbReference type="AlphaFoldDB" id="A0A2K8UH85"/>
<dbReference type="Proteomes" id="UP000232638">
    <property type="component" value="Chromosome"/>
</dbReference>
<dbReference type="OrthoDB" id="9804091at2"/>
<dbReference type="SUPFAM" id="SSF101307">
    <property type="entry name" value="YutG-like"/>
    <property type="match status" value="1"/>
</dbReference>
<organism evidence="3 4">
    <name type="scientific">Candidatus Thiodictyon syntrophicum</name>
    <dbReference type="NCBI Taxonomy" id="1166950"/>
    <lineage>
        <taxon>Bacteria</taxon>
        <taxon>Pseudomonadati</taxon>
        <taxon>Pseudomonadota</taxon>
        <taxon>Gammaproteobacteria</taxon>
        <taxon>Chromatiales</taxon>
        <taxon>Chromatiaceae</taxon>
        <taxon>Thiodictyon</taxon>
    </lineage>
</organism>
<dbReference type="Pfam" id="PF04608">
    <property type="entry name" value="PgpA"/>
    <property type="match status" value="1"/>
</dbReference>
<dbReference type="GO" id="GO:0006629">
    <property type="term" value="P:lipid metabolic process"/>
    <property type="evidence" value="ECO:0007669"/>
    <property type="project" value="InterPro"/>
</dbReference>
<dbReference type="InterPro" id="IPR026037">
    <property type="entry name" value="PgpA"/>
</dbReference>